<dbReference type="EMBL" id="LT934425">
    <property type="protein sequence ID" value="SOH03792.1"/>
    <property type="molecule type" value="Genomic_DNA"/>
</dbReference>
<gene>
    <name evidence="3" type="ORF">KSMBR1_1290</name>
</gene>
<dbReference type="Proteomes" id="UP000221734">
    <property type="component" value="Chromosome Kuenenia_stuttgartiensis_MBR1"/>
</dbReference>
<evidence type="ECO:0000313" key="3">
    <source>
        <dbReference type="EMBL" id="SOH03792.1"/>
    </source>
</evidence>
<evidence type="ECO:0000259" key="2">
    <source>
        <dbReference type="PROSITE" id="PS50164"/>
    </source>
</evidence>
<dbReference type="AlphaFoldDB" id="A0A2C9CDK9"/>
<feature type="domain" description="GIY-YIG" evidence="2">
    <location>
        <begin position="3"/>
        <end position="69"/>
    </location>
</feature>
<dbReference type="KEGG" id="kst:KSMBR1_1290"/>
<dbReference type="Pfam" id="PF01541">
    <property type="entry name" value="GIY-YIG"/>
    <property type="match status" value="1"/>
</dbReference>
<keyword evidence="4" id="KW-1185">Reference proteome</keyword>
<dbReference type="PROSITE" id="PS50164">
    <property type="entry name" value="GIY_YIG"/>
    <property type="match status" value="1"/>
</dbReference>
<dbReference type="Gene3D" id="3.40.1440.10">
    <property type="entry name" value="GIY-YIG endonuclease"/>
    <property type="match status" value="1"/>
</dbReference>
<evidence type="ECO:0000313" key="4">
    <source>
        <dbReference type="Proteomes" id="UP000221734"/>
    </source>
</evidence>
<dbReference type="RefSeq" id="WP_099324559.1">
    <property type="nucleotide sequence ID" value="NZ_LT934425.1"/>
</dbReference>
<proteinExistence type="inferred from homology"/>
<dbReference type="PANTHER" id="PTHR34477">
    <property type="entry name" value="UPF0213 PROTEIN YHBQ"/>
    <property type="match status" value="1"/>
</dbReference>
<accession>A0A2C9CDK9</accession>
<dbReference type="OrthoDB" id="9807770at2"/>
<organism evidence="3 4">
    <name type="scientific">Kuenenia stuttgartiensis</name>
    <dbReference type="NCBI Taxonomy" id="174633"/>
    <lineage>
        <taxon>Bacteria</taxon>
        <taxon>Pseudomonadati</taxon>
        <taxon>Planctomycetota</taxon>
        <taxon>Candidatus Brocadiia</taxon>
        <taxon>Candidatus Brocadiales</taxon>
        <taxon>Candidatus Brocadiaceae</taxon>
        <taxon>Candidatus Kuenenia</taxon>
    </lineage>
</organism>
<comment type="similarity">
    <text evidence="1">Belongs to the UPF0213 family.</text>
</comment>
<dbReference type="PANTHER" id="PTHR34477:SF5">
    <property type="entry name" value="BSL5627 PROTEIN"/>
    <property type="match status" value="1"/>
</dbReference>
<sequence>MDKLYSVYIMTNKNNTVLYTGVTNNLKRRVYEHREKRVEGFTKKYNVTKLVIARVFSEAIFFIMPDQSR</sequence>
<dbReference type="InterPro" id="IPR000305">
    <property type="entry name" value="GIY-YIG_endonuc"/>
</dbReference>
<dbReference type="SUPFAM" id="SSF82771">
    <property type="entry name" value="GIY-YIG endonuclease"/>
    <property type="match status" value="1"/>
</dbReference>
<reference evidence="4" key="1">
    <citation type="submission" date="2017-10" db="EMBL/GenBank/DDBJ databases">
        <authorList>
            <person name="Frank J."/>
        </authorList>
    </citation>
    <scope>NUCLEOTIDE SEQUENCE [LARGE SCALE GENOMIC DNA]</scope>
</reference>
<name>A0A2C9CDK9_KUEST</name>
<dbReference type="InterPro" id="IPR050190">
    <property type="entry name" value="UPF0213_domain"/>
</dbReference>
<protein>
    <recommendedName>
        <fullName evidence="2">GIY-YIG domain-containing protein</fullName>
    </recommendedName>
</protein>
<evidence type="ECO:0000256" key="1">
    <source>
        <dbReference type="ARBA" id="ARBA00007435"/>
    </source>
</evidence>
<dbReference type="InterPro" id="IPR035901">
    <property type="entry name" value="GIY-YIG_endonuc_sf"/>
</dbReference>